<dbReference type="GeneID" id="109403556"/>
<reference evidence="6" key="2">
    <citation type="submission" date="2025-05" db="UniProtKB">
        <authorList>
            <consortium name="EnsemblMetazoa"/>
        </authorList>
    </citation>
    <scope>IDENTIFICATION</scope>
    <source>
        <strain evidence="6">Foshan</strain>
    </source>
</reference>
<dbReference type="InterPro" id="IPR013087">
    <property type="entry name" value="Znf_C2H2_type"/>
</dbReference>
<evidence type="ECO:0008006" key="8">
    <source>
        <dbReference type="Google" id="ProtNLM"/>
    </source>
</evidence>
<dbReference type="RefSeq" id="XP_019531916.3">
    <property type="nucleotide sequence ID" value="XM_019676371.3"/>
</dbReference>
<feature type="binding site" evidence="2">
    <location>
        <position position="97"/>
    </location>
    <ligand>
        <name>Zn(2+)</name>
        <dbReference type="ChEBI" id="CHEBI:29105"/>
    </ligand>
</feature>
<feature type="compositionally biased region" description="Low complexity" evidence="3">
    <location>
        <begin position="188"/>
        <end position="199"/>
    </location>
</feature>
<feature type="region of interest" description="Disordered" evidence="3">
    <location>
        <begin position="253"/>
        <end position="272"/>
    </location>
</feature>
<evidence type="ECO:0000313" key="6">
    <source>
        <dbReference type="EnsemblMetazoa" id="AALFPA23_003632.P4113"/>
    </source>
</evidence>
<evidence type="ECO:0000256" key="3">
    <source>
        <dbReference type="SAM" id="MobiDB-lite"/>
    </source>
</evidence>
<dbReference type="PROSITE" id="PS00028">
    <property type="entry name" value="ZINC_FINGER_C2H2_1"/>
    <property type="match status" value="2"/>
</dbReference>
<dbReference type="Proteomes" id="UP000069940">
    <property type="component" value="Unassembled WGS sequence"/>
</dbReference>
<keyword evidence="2" id="KW-0862">Zinc</keyword>
<dbReference type="PROSITE" id="PS50157">
    <property type="entry name" value="ZINC_FINGER_C2H2_2"/>
    <property type="match status" value="2"/>
</dbReference>
<evidence type="ECO:0000313" key="7">
    <source>
        <dbReference type="Proteomes" id="UP000069940"/>
    </source>
</evidence>
<dbReference type="SMART" id="SM00868">
    <property type="entry name" value="zf-AD"/>
    <property type="match status" value="1"/>
</dbReference>
<name>A0ABM1XWX6_AEDAL</name>
<dbReference type="InterPro" id="IPR012934">
    <property type="entry name" value="Znf_AD"/>
</dbReference>
<dbReference type="EnsemblMetazoa" id="AALFPA23_003632.R4113">
    <property type="protein sequence ID" value="AALFPA23_003632.P4113"/>
    <property type="gene ID" value="AALFPA23_003632"/>
</dbReference>
<feature type="domain" description="C2H2-type" evidence="4">
    <location>
        <begin position="331"/>
        <end position="359"/>
    </location>
</feature>
<keyword evidence="1" id="KW-0863">Zinc-finger</keyword>
<organism evidence="6 7">
    <name type="scientific">Aedes albopictus</name>
    <name type="common">Asian tiger mosquito</name>
    <name type="synonym">Stegomyia albopicta</name>
    <dbReference type="NCBI Taxonomy" id="7160"/>
    <lineage>
        <taxon>Eukaryota</taxon>
        <taxon>Metazoa</taxon>
        <taxon>Ecdysozoa</taxon>
        <taxon>Arthropoda</taxon>
        <taxon>Hexapoda</taxon>
        <taxon>Insecta</taxon>
        <taxon>Pterygota</taxon>
        <taxon>Neoptera</taxon>
        <taxon>Endopterygota</taxon>
        <taxon>Diptera</taxon>
        <taxon>Nematocera</taxon>
        <taxon>Culicoidea</taxon>
        <taxon>Culicidae</taxon>
        <taxon>Culicinae</taxon>
        <taxon>Aedini</taxon>
        <taxon>Aedes</taxon>
        <taxon>Stegomyia</taxon>
    </lineage>
</organism>
<evidence type="ECO:0000259" key="4">
    <source>
        <dbReference type="PROSITE" id="PS50157"/>
    </source>
</evidence>
<feature type="compositionally biased region" description="Basic and acidic residues" evidence="3">
    <location>
        <begin position="253"/>
        <end position="262"/>
    </location>
</feature>
<keyword evidence="2" id="KW-0479">Metal-binding</keyword>
<sequence>MYVQFNDNSAQYNMEIQTITLEHWMCRICLGKGAHNIFDEQLSLAPENEHHQGQPSLTRHHSSSDPISIIDALNCFCEFKICKPDTVNEPIMLCESCHAELVSCVKFRRKLNESEALLRKDCSTPDVEEEIEDKKTGLTMQMVDIEPFLDDESDEPLSPEEIKTTKTHYSKPRFQLTHQVSNILRHVATTSSSSNNSANDNPGREKRKESDCQSDSETPKKIQRRNSQQALLNRTLVIPHYIFSGQIKSEEQELSLESRETSEPSLPRYESNPDRLDTDEIFHCTHCPKAFATPQHLASHTKNVHQCQHCRKYFPTTLAKNVHNREEHRSFQCTHCSFRSRYIANLKSHQRRVHSSAALSVVEPQNEINA</sequence>
<proteinExistence type="predicted"/>
<dbReference type="PROSITE" id="PS51915">
    <property type="entry name" value="ZAD"/>
    <property type="match status" value="1"/>
</dbReference>
<evidence type="ECO:0000259" key="5">
    <source>
        <dbReference type="PROSITE" id="PS51915"/>
    </source>
</evidence>
<protein>
    <recommendedName>
        <fullName evidence="8">C2H2-type domain-containing protein</fullName>
    </recommendedName>
</protein>
<dbReference type="SMART" id="SM00355">
    <property type="entry name" value="ZnF_C2H2"/>
    <property type="match status" value="3"/>
</dbReference>
<feature type="binding site" evidence="2">
    <location>
        <position position="94"/>
    </location>
    <ligand>
        <name>Zn(2+)</name>
        <dbReference type="ChEBI" id="CHEBI:29105"/>
    </ligand>
</feature>
<feature type="domain" description="C2H2-type" evidence="4">
    <location>
        <begin position="282"/>
        <end position="305"/>
    </location>
</feature>
<feature type="compositionally biased region" description="Basic and acidic residues" evidence="3">
    <location>
        <begin position="202"/>
        <end position="211"/>
    </location>
</feature>
<feature type="binding site" evidence="2">
    <location>
        <position position="29"/>
    </location>
    <ligand>
        <name>Zn(2+)</name>
        <dbReference type="ChEBI" id="CHEBI:29105"/>
    </ligand>
</feature>
<feature type="region of interest" description="Disordered" evidence="3">
    <location>
        <begin position="187"/>
        <end position="227"/>
    </location>
</feature>
<feature type="binding site" evidence="2">
    <location>
        <position position="26"/>
    </location>
    <ligand>
        <name>Zn(2+)</name>
        <dbReference type="ChEBI" id="CHEBI:29105"/>
    </ligand>
</feature>
<accession>A0ABM1XWX6</accession>
<evidence type="ECO:0000256" key="2">
    <source>
        <dbReference type="PROSITE-ProRule" id="PRU01263"/>
    </source>
</evidence>
<evidence type="ECO:0000256" key="1">
    <source>
        <dbReference type="PROSITE-ProRule" id="PRU00042"/>
    </source>
</evidence>
<keyword evidence="7" id="KW-1185">Reference proteome</keyword>
<reference evidence="7" key="1">
    <citation type="journal article" date="2015" name="Proc. Natl. Acad. Sci. U.S.A.">
        <title>Genome sequence of the Asian Tiger mosquito, Aedes albopictus, reveals insights into its biology, genetics, and evolution.</title>
        <authorList>
            <person name="Chen X.G."/>
            <person name="Jiang X."/>
            <person name="Gu J."/>
            <person name="Xu M."/>
            <person name="Wu Y."/>
            <person name="Deng Y."/>
            <person name="Zhang C."/>
            <person name="Bonizzoni M."/>
            <person name="Dermauw W."/>
            <person name="Vontas J."/>
            <person name="Armbruster P."/>
            <person name="Huang X."/>
            <person name="Yang Y."/>
            <person name="Zhang H."/>
            <person name="He W."/>
            <person name="Peng H."/>
            <person name="Liu Y."/>
            <person name="Wu K."/>
            <person name="Chen J."/>
            <person name="Lirakis M."/>
            <person name="Topalis P."/>
            <person name="Van Leeuwen T."/>
            <person name="Hall A.B."/>
            <person name="Jiang X."/>
            <person name="Thorpe C."/>
            <person name="Mueller R.L."/>
            <person name="Sun C."/>
            <person name="Waterhouse R.M."/>
            <person name="Yan G."/>
            <person name="Tu Z.J."/>
            <person name="Fang X."/>
            <person name="James A.A."/>
        </authorList>
    </citation>
    <scope>NUCLEOTIDE SEQUENCE [LARGE SCALE GENOMIC DNA]</scope>
    <source>
        <strain evidence="7">Foshan</strain>
    </source>
</reference>
<dbReference type="Gene3D" id="3.30.160.60">
    <property type="entry name" value="Classic Zinc Finger"/>
    <property type="match status" value="1"/>
</dbReference>
<feature type="domain" description="ZAD" evidence="5">
    <location>
        <begin position="24"/>
        <end position="121"/>
    </location>
</feature>